<dbReference type="InterPro" id="IPR037294">
    <property type="entry name" value="ABC_BtuC-like"/>
</dbReference>
<feature type="transmembrane region" description="Helical" evidence="7">
    <location>
        <begin position="93"/>
        <end position="112"/>
    </location>
</feature>
<evidence type="ECO:0000256" key="6">
    <source>
        <dbReference type="RuleBase" id="RU003943"/>
    </source>
</evidence>
<organism evidence="8">
    <name type="scientific">Schaalia odontolytica</name>
    <dbReference type="NCBI Taxonomy" id="1660"/>
    <lineage>
        <taxon>Bacteria</taxon>
        <taxon>Bacillati</taxon>
        <taxon>Actinomycetota</taxon>
        <taxon>Actinomycetes</taxon>
        <taxon>Actinomycetales</taxon>
        <taxon>Actinomycetaceae</taxon>
        <taxon>Schaalia</taxon>
    </lineage>
</organism>
<evidence type="ECO:0000256" key="2">
    <source>
        <dbReference type="ARBA" id="ARBA00008034"/>
    </source>
</evidence>
<protein>
    <submittedName>
        <fullName evidence="8">ABC 3 transport family protein</fullName>
    </submittedName>
</protein>
<dbReference type="GO" id="GO:0055085">
    <property type="term" value="P:transmembrane transport"/>
    <property type="evidence" value="ECO:0007669"/>
    <property type="project" value="InterPro"/>
</dbReference>
<dbReference type="AlphaFoldDB" id="A0A6N2SVG2"/>
<feature type="transmembrane region" description="Helical" evidence="7">
    <location>
        <begin position="62"/>
        <end position="81"/>
    </location>
</feature>
<keyword evidence="5 7" id="KW-0472">Membrane</keyword>
<proteinExistence type="inferred from homology"/>
<gene>
    <name evidence="8" type="ORF">AOLFYP35_01038</name>
</gene>
<feature type="transmembrane region" description="Helical" evidence="7">
    <location>
        <begin position="40"/>
        <end position="56"/>
    </location>
</feature>
<accession>A0A6N2SVG2</accession>
<feature type="transmembrane region" description="Helical" evidence="7">
    <location>
        <begin position="230"/>
        <end position="250"/>
    </location>
</feature>
<dbReference type="EMBL" id="CACRSM010000002">
    <property type="protein sequence ID" value="VYS96992.1"/>
    <property type="molecule type" value="Genomic_DNA"/>
</dbReference>
<evidence type="ECO:0000256" key="1">
    <source>
        <dbReference type="ARBA" id="ARBA00004141"/>
    </source>
</evidence>
<comment type="similarity">
    <text evidence="2 6">Belongs to the ABC-3 integral membrane protein family.</text>
</comment>
<dbReference type="Pfam" id="PF00950">
    <property type="entry name" value="ABC-3"/>
    <property type="match status" value="1"/>
</dbReference>
<name>A0A6N2SVG2_9ACTO</name>
<evidence type="ECO:0000256" key="7">
    <source>
        <dbReference type="SAM" id="Phobius"/>
    </source>
</evidence>
<dbReference type="PANTHER" id="PTHR30477">
    <property type="entry name" value="ABC-TRANSPORTER METAL-BINDING PROTEIN"/>
    <property type="match status" value="1"/>
</dbReference>
<dbReference type="InterPro" id="IPR001626">
    <property type="entry name" value="ABC_TroCD"/>
</dbReference>
<keyword evidence="3 6" id="KW-0812">Transmembrane</keyword>
<evidence type="ECO:0000256" key="5">
    <source>
        <dbReference type="ARBA" id="ARBA00023136"/>
    </source>
</evidence>
<feature type="transmembrane region" description="Helical" evidence="7">
    <location>
        <begin position="132"/>
        <end position="154"/>
    </location>
</feature>
<evidence type="ECO:0000313" key="8">
    <source>
        <dbReference type="EMBL" id="VYS96992.1"/>
    </source>
</evidence>
<feature type="transmembrane region" description="Helical" evidence="7">
    <location>
        <begin position="256"/>
        <end position="275"/>
    </location>
</feature>
<dbReference type="GO" id="GO:0043190">
    <property type="term" value="C:ATP-binding cassette (ABC) transporter complex"/>
    <property type="evidence" value="ECO:0007669"/>
    <property type="project" value="InterPro"/>
</dbReference>
<evidence type="ECO:0000256" key="3">
    <source>
        <dbReference type="ARBA" id="ARBA00022692"/>
    </source>
</evidence>
<dbReference type="Gene3D" id="1.10.3470.10">
    <property type="entry name" value="ABC transporter involved in vitamin B12 uptake, BtuC"/>
    <property type="match status" value="1"/>
</dbReference>
<keyword evidence="4 7" id="KW-1133">Transmembrane helix</keyword>
<reference evidence="8" key="1">
    <citation type="submission" date="2019-11" db="EMBL/GenBank/DDBJ databases">
        <authorList>
            <person name="Feng L."/>
        </authorList>
    </citation>
    <scope>NUCLEOTIDE SEQUENCE</scope>
    <source>
        <strain evidence="8">AodontolyticusLFYP35</strain>
    </source>
</reference>
<feature type="transmembrane region" description="Helical" evidence="7">
    <location>
        <begin position="6"/>
        <end position="28"/>
    </location>
</feature>
<evidence type="ECO:0000256" key="4">
    <source>
        <dbReference type="ARBA" id="ARBA00022989"/>
    </source>
</evidence>
<dbReference type="SUPFAM" id="SSF81345">
    <property type="entry name" value="ABC transporter involved in vitamin B12 uptake, BtuC"/>
    <property type="match status" value="1"/>
</dbReference>
<keyword evidence="6" id="KW-0813">Transport</keyword>
<comment type="subcellular location">
    <subcellularLocation>
        <location evidence="6">Cell membrane</location>
        <topology evidence="6">Multi-pass membrane protein</topology>
    </subcellularLocation>
    <subcellularLocation>
        <location evidence="1">Membrane</location>
        <topology evidence="1">Multi-pass membrane protein</topology>
    </subcellularLocation>
</comment>
<dbReference type="PANTHER" id="PTHR30477:SF21">
    <property type="entry name" value="ABC-3 PROTEIN"/>
    <property type="match status" value="1"/>
</dbReference>
<sequence>MLAILLLPLLELTLLGILSGIVGTMTVLRGRVFFAESITHGAFPGAVIGVVCASVFTKDHSILALCVFLGALGLCLPLSALMSALARIPGVSGGAAAGVVLTFSFALGYFLSKWFAPLPLQISSFLTGSIMTVTPVDIVLAGIAMICALCVLALRGRHILLLSFDAQGYRAAFRSSPSAFALTDALISALITVCVIVMIPAVGTLLPLALLIAPSAGLMRFIARPGVLMVASALAALAISACGFSISLIFELSTGGCIALAAGIFFCGCVTWEAASSRSKAS</sequence>